<protein>
    <submittedName>
        <fullName evidence="2">DUF2489 domain-containing protein</fullName>
    </submittedName>
</protein>
<feature type="domain" description="DUF2489" evidence="1">
    <location>
        <begin position="20"/>
        <end position="148"/>
    </location>
</feature>
<organism evidence="2 3">
    <name type="scientific">Marinospirillum alkalitolerans</name>
    <dbReference type="NCBI Taxonomy" id="3123374"/>
    <lineage>
        <taxon>Bacteria</taxon>
        <taxon>Pseudomonadati</taxon>
        <taxon>Pseudomonadota</taxon>
        <taxon>Gammaproteobacteria</taxon>
        <taxon>Oceanospirillales</taxon>
        <taxon>Oceanospirillaceae</taxon>
        <taxon>Marinospirillum</taxon>
    </lineage>
</organism>
<name>A0ABW8PX71_9GAMM</name>
<evidence type="ECO:0000259" key="1">
    <source>
        <dbReference type="Pfam" id="PF10675"/>
    </source>
</evidence>
<gene>
    <name evidence="2" type="ORF">V6U78_05070</name>
</gene>
<accession>A0ABW8PX71</accession>
<reference evidence="2 3" key="1">
    <citation type="submission" date="2024-02" db="EMBL/GenBank/DDBJ databases">
        <title>Marinospirillum sp. MEB 164 isolated from Lonar lake sediment.</title>
        <authorList>
            <person name="Joshi A."/>
            <person name="Thite S."/>
        </authorList>
    </citation>
    <scope>NUCLEOTIDE SEQUENCE [LARGE SCALE GENOMIC DNA]</scope>
    <source>
        <strain evidence="2 3">MEB164</strain>
    </source>
</reference>
<dbReference type="Pfam" id="PF10675">
    <property type="entry name" value="DUF2489"/>
    <property type="match status" value="1"/>
</dbReference>
<dbReference type="Proteomes" id="UP001621714">
    <property type="component" value="Unassembled WGS sequence"/>
</dbReference>
<dbReference type="RefSeq" id="WP_405338058.1">
    <property type="nucleotide sequence ID" value="NZ_JBANFI010000003.1"/>
</dbReference>
<proteinExistence type="predicted"/>
<comment type="caution">
    <text evidence="2">The sequence shown here is derived from an EMBL/GenBank/DDBJ whole genome shotgun (WGS) entry which is preliminary data.</text>
</comment>
<sequence length="170" mass="19473">MSIKDAAILLAVAIAFLIPFAGYALHVHLEAKRRQALAEATHRREAEQASHNLYEQILLICRAAEDQQMDQIEACLRLRVMLDLLQEGRYVQQPEWQVIDQIYQRARHLATHQAYLDLAPDEKAQQDQQRRALEEQYEAQLQPAFQALKQFCVTQGGQIAPPLYIDAAAR</sequence>
<evidence type="ECO:0000313" key="3">
    <source>
        <dbReference type="Proteomes" id="UP001621714"/>
    </source>
</evidence>
<dbReference type="EMBL" id="JBANFI010000003">
    <property type="protein sequence ID" value="MFK7160406.1"/>
    <property type="molecule type" value="Genomic_DNA"/>
</dbReference>
<evidence type="ECO:0000313" key="2">
    <source>
        <dbReference type="EMBL" id="MFK7160406.1"/>
    </source>
</evidence>
<keyword evidence="3" id="KW-1185">Reference proteome</keyword>
<dbReference type="InterPro" id="IPR019617">
    <property type="entry name" value="DUF2489"/>
</dbReference>